<comment type="caution">
    <text evidence="14">The sequence shown here is derived from an EMBL/GenBank/DDBJ whole genome shotgun (WGS) entry which is preliminary data.</text>
</comment>
<evidence type="ECO:0000256" key="3">
    <source>
        <dbReference type="ARBA" id="ARBA00010199"/>
    </source>
</evidence>
<evidence type="ECO:0000256" key="12">
    <source>
        <dbReference type="ARBA" id="ARBA00031636"/>
    </source>
</evidence>
<feature type="transmembrane region" description="Helical" evidence="13">
    <location>
        <begin position="358"/>
        <end position="375"/>
    </location>
</feature>
<dbReference type="PANTHER" id="PTHR43298:SF2">
    <property type="entry name" value="FMN_FAD EXPORTER YEEO-RELATED"/>
    <property type="match status" value="1"/>
</dbReference>
<dbReference type="GeneID" id="78412943"/>
<feature type="transmembrane region" description="Helical" evidence="13">
    <location>
        <begin position="96"/>
        <end position="119"/>
    </location>
</feature>
<dbReference type="Pfam" id="PF01554">
    <property type="entry name" value="MatE"/>
    <property type="match status" value="2"/>
</dbReference>
<accession>C8NFM2</accession>
<reference evidence="14 15" key="1">
    <citation type="submission" date="2009-08" db="EMBL/GenBank/DDBJ databases">
        <authorList>
            <person name="Muzny D."/>
            <person name="Qin X."/>
            <person name="Deng J."/>
            <person name="Jiang H."/>
            <person name="Liu Y."/>
            <person name="Qu J."/>
            <person name="Song X.-Z."/>
            <person name="Zhang L."/>
            <person name="Thornton R."/>
            <person name="Coyle M."/>
            <person name="Francisco L."/>
            <person name="Jackson L."/>
            <person name="Javaid M."/>
            <person name="Korchina V."/>
            <person name="Kovar C."/>
            <person name="Mata R."/>
            <person name="Mathew T."/>
            <person name="Ngo R."/>
            <person name="Nguyen L."/>
            <person name="Nguyen N."/>
            <person name="Okwuonu G."/>
            <person name="Ongeri F."/>
            <person name="Pham C."/>
            <person name="Simmons D."/>
            <person name="Wilczek-Boney K."/>
            <person name="Hale W."/>
            <person name="Jakkamsetti A."/>
            <person name="Pham P."/>
            <person name="Ruth R."/>
            <person name="San Lucas F."/>
            <person name="Warren J."/>
            <person name="Zhang J."/>
            <person name="Zhao Z."/>
            <person name="Zhou C."/>
            <person name="Zhu D."/>
            <person name="Lee S."/>
            <person name="Bess C."/>
            <person name="Blankenburg K."/>
            <person name="Forbes L."/>
            <person name="Fu Q."/>
            <person name="Gubbala S."/>
            <person name="Hirani K."/>
            <person name="Jayaseelan J.C."/>
            <person name="Lara F."/>
            <person name="Munidasa M."/>
            <person name="Palculict T."/>
            <person name="Patil S."/>
            <person name="Pu L.-L."/>
            <person name="Saada N."/>
            <person name="Tang L."/>
            <person name="Weissenberger G."/>
            <person name="Zhu Y."/>
            <person name="Hemphill L."/>
            <person name="Shang Y."/>
            <person name="Youmans B."/>
            <person name="Ayvaz T."/>
            <person name="Ross M."/>
            <person name="Santibanez J."/>
            <person name="Aqrawi P."/>
            <person name="Gross S."/>
            <person name="Joshi V."/>
            <person name="Fowler G."/>
            <person name="Nazareth L."/>
            <person name="Reid J."/>
            <person name="Worley K."/>
            <person name="Petrosino J."/>
            <person name="Highlander S."/>
            <person name="Gibbs R."/>
        </authorList>
    </citation>
    <scope>NUCLEOTIDE SEQUENCE [LARGE SCALE GENOMIC DNA]</scope>
    <source>
        <strain evidence="14 15">ATCC 49175</strain>
    </source>
</reference>
<feature type="transmembrane region" description="Helical" evidence="13">
    <location>
        <begin position="139"/>
        <end position="162"/>
    </location>
</feature>
<evidence type="ECO:0000256" key="8">
    <source>
        <dbReference type="ARBA" id="ARBA00022692"/>
    </source>
</evidence>
<evidence type="ECO:0000256" key="2">
    <source>
        <dbReference type="ARBA" id="ARBA00004651"/>
    </source>
</evidence>
<feature type="transmembrane region" description="Helical" evidence="13">
    <location>
        <begin position="16"/>
        <end position="36"/>
    </location>
</feature>
<evidence type="ECO:0000256" key="5">
    <source>
        <dbReference type="ARBA" id="ARBA00022448"/>
    </source>
</evidence>
<dbReference type="CDD" id="cd13137">
    <property type="entry name" value="MATE_NorM_like"/>
    <property type="match status" value="1"/>
</dbReference>
<keyword evidence="11 13" id="KW-0472">Membrane</keyword>
<dbReference type="eggNOG" id="COG0534">
    <property type="taxonomic scope" value="Bacteria"/>
</dbReference>
<dbReference type="InterPro" id="IPR050222">
    <property type="entry name" value="MATE_MdtK"/>
</dbReference>
<dbReference type="InterPro" id="IPR048279">
    <property type="entry name" value="MdtK-like"/>
</dbReference>
<evidence type="ECO:0000256" key="1">
    <source>
        <dbReference type="ARBA" id="ARBA00003408"/>
    </source>
</evidence>
<evidence type="ECO:0000256" key="13">
    <source>
        <dbReference type="SAM" id="Phobius"/>
    </source>
</evidence>
<evidence type="ECO:0000313" key="15">
    <source>
        <dbReference type="Proteomes" id="UP000005926"/>
    </source>
</evidence>
<comment type="function">
    <text evidence="1">Multidrug efflux pump.</text>
</comment>
<keyword evidence="10" id="KW-0406">Ion transport</keyword>
<name>C8NFM2_9LACT</name>
<dbReference type="PIRSF" id="PIRSF006603">
    <property type="entry name" value="DinF"/>
    <property type="match status" value="1"/>
</dbReference>
<proteinExistence type="inferred from homology"/>
<dbReference type="GO" id="GO:0006811">
    <property type="term" value="P:monoatomic ion transport"/>
    <property type="evidence" value="ECO:0007669"/>
    <property type="project" value="UniProtKB-KW"/>
</dbReference>
<feature type="transmembrane region" description="Helical" evidence="13">
    <location>
        <begin position="62"/>
        <end position="84"/>
    </location>
</feature>
<keyword evidence="7" id="KW-1003">Cell membrane</keyword>
<feature type="transmembrane region" description="Helical" evidence="13">
    <location>
        <begin position="424"/>
        <end position="444"/>
    </location>
</feature>
<gene>
    <name evidence="14" type="ORF">HMPREF0444_0717</name>
</gene>
<keyword evidence="8 13" id="KW-0812">Transmembrane</keyword>
<evidence type="ECO:0000256" key="11">
    <source>
        <dbReference type="ARBA" id="ARBA00023136"/>
    </source>
</evidence>
<evidence type="ECO:0000313" key="14">
    <source>
        <dbReference type="EMBL" id="EEW37358.1"/>
    </source>
</evidence>
<dbReference type="HOGENOM" id="CLU_012893_5_3_9"/>
<evidence type="ECO:0000256" key="9">
    <source>
        <dbReference type="ARBA" id="ARBA00022989"/>
    </source>
</evidence>
<evidence type="ECO:0000256" key="7">
    <source>
        <dbReference type="ARBA" id="ARBA00022475"/>
    </source>
</evidence>
<dbReference type="GO" id="GO:0005886">
    <property type="term" value="C:plasma membrane"/>
    <property type="evidence" value="ECO:0007669"/>
    <property type="project" value="UniProtKB-SubCell"/>
</dbReference>
<protein>
    <recommendedName>
        <fullName evidence="4">Probable multidrug resistance protein NorM</fullName>
    </recommendedName>
    <alternativeName>
        <fullName evidence="12">Multidrug-efflux transporter</fullName>
    </alternativeName>
</protein>
<keyword evidence="5" id="KW-0813">Transport</keyword>
<feature type="transmembrane region" description="Helical" evidence="13">
    <location>
        <begin position="331"/>
        <end position="352"/>
    </location>
</feature>
<keyword evidence="9 13" id="KW-1133">Transmembrane helix</keyword>
<dbReference type="RefSeq" id="WP_005606616.1">
    <property type="nucleotide sequence ID" value="NZ_CP102283.1"/>
</dbReference>
<dbReference type="STRING" id="638301.HMPREF0444_0717"/>
<keyword evidence="6" id="KW-0050">Antiport</keyword>
<dbReference type="GO" id="GO:0015297">
    <property type="term" value="F:antiporter activity"/>
    <property type="evidence" value="ECO:0007669"/>
    <property type="project" value="UniProtKB-KW"/>
</dbReference>
<organism evidence="14 15">
    <name type="scientific">Granulicatella adiacens ATCC 49175</name>
    <dbReference type="NCBI Taxonomy" id="638301"/>
    <lineage>
        <taxon>Bacteria</taxon>
        <taxon>Bacillati</taxon>
        <taxon>Bacillota</taxon>
        <taxon>Bacilli</taxon>
        <taxon>Lactobacillales</taxon>
        <taxon>Carnobacteriaceae</taxon>
        <taxon>Granulicatella</taxon>
    </lineage>
</organism>
<dbReference type="AlphaFoldDB" id="C8NFM2"/>
<dbReference type="PANTHER" id="PTHR43298">
    <property type="entry name" value="MULTIDRUG RESISTANCE PROTEIN NORM-RELATED"/>
    <property type="match status" value="1"/>
</dbReference>
<keyword evidence="15" id="KW-1185">Reference proteome</keyword>
<comment type="subcellular location">
    <subcellularLocation>
        <location evidence="2">Cell membrane</location>
        <topology evidence="2">Multi-pass membrane protein</topology>
    </subcellularLocation>
</comment>
<dbReference type="NCBIfam" id="TIGR00797">
    <property type="entry name" value="matE"/>
    <property type="match status" value="1"/>
</dbReference>
<feature type="transmembrane region" description="Helical" evidence="13">
    <location>
        <begin position="396"/>
        <end position="418"/>
    </location>
</feature>
<evidence type="ECO:0000256" key="10">
    <source>
        <dbReference type="ARBA" id="ARBA00023065"/>
    </source>
</evidence>
<dbReference type="InterPro" id="IPR002528">
    <property type="entry name" value="MATE_fam"/>
</dbReference>
<evidence type="ECO:0000256" key="4">
    <source>
        <dbReference type="ARBA" id="ARBA00020268"/>
    </source>
</evidence>
<dbReference type="GO" id="GO:0042910">
    <property type="term" value="F:xenobiotic transmembrane transporter activity"/>
    <property type="evidence" value="ECO:0007669"/>
    <property type="project" value="InterPro"/>
</dbReference>
<dbReference type="EMBL" id="ACKZ01000016">
    <property type="protein sequence ID" value="EEW37358.1"/>
    <property type="molecule type" value="Genomic_DNA"/>
</dbReference>
<dbReference type="Proteomes" id="UP000005926">
    <property type="component" value="Unassembled WGS sequence"/>
</dbReference>
<evidence type="ECO:0000256" key="6">
    <source>
        <dbReference type="ARBA" id="ARBA00022449"/>
    </source>
</evidence>
<comment type="similarity">
    <text evidence="3">Belongs to the multi antimicrobial extrusion (MATE) (TC 2.A.66.1) family.</text>
</comment>
<sequence length="455" mass="49581">MEVEQQLTNKELRKNIFVIVWPVFVEVLLGALFGMVDMMMVGKVPGDTAAAVSAVGMTNQPMFLGLSLIQALNVGGTAIIARYFGAKKYNRMGSILKHVMILAMVFCVTPAAILMLIFAPEILGLMGADENVINVGLNYFRIVTIGFIFQSLSFTVTAALRGIGETKIPMKNNIIANSCNVLGNAILIYGLFGFPALGVTGAAISTALSNLIAMGLNIRYILSGKSVLKLDFKEKFKFNINVMRDLVRIGIPTALEQMALRFGVIMFLKIVSGLGNNVYAAHQIALNVLSLSYSPAQAFGITASSLMGQSLGAKNEKLAERYTKMCQRIGLALAIMMSASIYFGATLLAGMYTDNIEIIQNTVIALSIVAFVQPFQSHQLITSGALRGAGDTVWPLIAIFIGSCVIRLSLGYVFVNFFEWGLAGAWYAVFIDQFIRDMIILLRFRSGRWKNIRIA</sequence>